<reference evidence="2 3" key="1">
    <citation type="submission" date="2016-08" db="EMBL/GenBank/DDBJ databases">
        <title>A Parts List for Fungal Cellulosomes Revealed by Comparative Genomics.</title>
        <authorList>
            <consortium name="DOE Joint Genome Institute"/>
            <person name="Haitjema C.H."/>
            <person name="Gilmore S.P."/>
            <person name="Henske J.K."/>
            <person name="Solomon K.V."/>
            <person name="De Groot R."/>
            <person name="Kuo A."/>
            <person name="Mondo S.J."/>
            <person name="Salamov A.A."/>
            <person name="Labutti K."/>
            <person name="Zhao Z."/>
            <person name="Chiniquy J."/>
            <person name="Barry K."/>
            <person name="Brewer H.M."/>
            <person name="Purvine S.O."/>
            <person name="Wright A.T."/>
            <person name="Boxma B."/>
            <person name="Van Alen T."/>
            <person name="Hackstein J.H."/>
            <person name="Baker S.E."/>
            <person name="Grigoriev I.V."/>
            <person name="O'Malley M.A."/>
        </authorList>
    </citation>
    <scope>NUCLEOTIDE SEQUENCE [LARGE SCALE GENOMIC DNA]</scope>
    <source>
        <strain evidence="2 3">G1</strain>
    </source>
</reference>
<name>A0A1Y2EVJ1_9FUNG</name>
<evidence type="ECO:0008006" key="4">
    <source>
        <dbReference type="Google" id="ProtNLM"/>
    </source>
</evidence>
<evidence type="ECO:0000313" key="2">
    <source>
        <dbReference type="EMBL" id="ORY75588.1"/>
    </source>
</evidence>
<dbReference type="Proteomes" id="UP000193920">
    <property type="component" value="Unassembled WGS sequence"/>
</dbReference>
<accession>A0A1Y2EVJ1</accession>
<gene>
    <name evidence="2" type="ORF">LY90DRAFT_665881</name>
</gene>
<keyword evidence="1" id="KW-0732">Signal</keyword>
<sequence length="417" mass="49724">MNFRNILKVFLIYLLFLSKIIWADKQRIKICMKQPDMPDNIPREEWERYRKELNNYFIEKTKNHEILNNYEIDIYFYPYLPVESSGQPVALNYMNDLASKLSKKEYDFVVMDERILFNEMALMESPLILSEIKYRQPSLELLHDLSKYINKKDLEFHDPKILSYGIYENKIIGIPFEYDFDVLYYHGKDEKYSKSYNDTQLLLQNMENYTWNDLIKQMESNAQPLRVAFGDDNDLLNFIIEYTSNHYNLSPEYDSNYMDLFTNKSSTNYYTEFRDLVRTFSEKNNARNAALTSLDDAYNYFKKNNSSFFKAKASHHYIFRSEYSNYEIPLSLPPKYQTATTHKYLVANKFSKINPELLAEIALILTDKDAQLFRAKNFGSIPTFDFSKMDTDQDLQNYCHDNPILCQVMEKNEKIIH</sequence>
<feature type="chain" id="PRO_5012892334" description="Periplasmic binding protein-like II" evidence="1">
    <location>
        <begin position="24"/>
        <end position="417"/>
    </location>
</feature>
<dbReference type="OrthoDB" id="10380154at2759"/>
<evidence type="ECO:0000256" key="1">
    <source>
        <dbReference type="SAM" id="SignalP"/>
    </source>
</evidence>
<organism evidence="2 3">
    <name type="scientific">Neocallimastix californiae</name>
    <dbReference type="NCBI Taxonomy" id="1754190"/>
    <lineage>
        <taxon>Eukaryota</taxon>
        <taxon>Fungi</taxon>
        <taxon>Fungi incertae sedis</taxon>
        <taxon>Chytridiomycota</taxon>
        <taxon>Chytridiomycota incertae sedis</taxon>
        <taxon>Neocallimastigomycetes</taxon>
        <taxon>Neocallimastigales</taxon>
        <taxon>Neocallimastigaceae</taxon>
        <taxon>Neocallimastix</taxon>
    </lineage>
</organism>
<protein>
    <recommendedName>
        <fullName evidence="4">Periplasmic binding protein-like II</fullName>
    </recommendedName>
</protein>
<proteinExistence type="predicted"/>
<dbReference type="EMBL" id="MCOG01000025">
    <property type="protein sequence ID" value="ORY75588.1"/>
    <property type="molecule type" value="Genomic_DNA"/>
</dbReference>
<comment type="caution">
    <text evidence="2">The sequence shown here is derived from an EMBL/GenBank/DDBJ whole genome shotgun (WGS) entry which is preliminary data.</text>
</comment>
<feature type="signal peptide" evidence="1">
    <location>
        <begin position="1"/>
        <end position="23"/>
    </location>
</feature>
<evidence type="ECO:0000313" key="3">
    <source>
        <dbReference type="Proteomes" id="UP000193920"/>
    </source>
</evidence>
<dbReference type="Gene3D" id="3.40.190.10">
    <property type="entry name" value="Periplasmic binding protein-like II"/>
    <property type="match status" value="1"/>
</dbReference>
<dbReference type="SUPFAM" id="SSF53850">
    <property type="entry name" value="Periplasmic binding protein-like II"/>
    <property type="match status" value="1"/>
</dbReference>
<keyword evidence="3" id="KW-1185">Reference proteome</keyword>
<dbReference type="AlphaFoldDB" id="A0A1Y2EVJ1"/>
<dbReference type="STRING" id="1754190.A0A1Y2EVJ1"/>